<name>A0A0G0SXW6_9BACT</name>
<dbReference type="AlphaFoldDB" id="A0A0G0SXW6"/>
<comment type="caution">
    <text evidence="2">The sequence shown here is derived from an EMBL/GenBank/DDBJ whole genome shotgun (WGS) entry which is preliminary data.</text>
</comment>
<sequence>MKLLEEIRRQPEHIRGTMFALSVISVFSIVGLIWYQSLEKNLYTMLNPVDQANPDQNKYAQNNDSSLLGDIGGSLKGFGANIIGLIGIDEEEASSIVDVRSDADGRAYLLPLSEDK</sequence>
<dbReference type="Proteomes" id="UP000034072">
    <property type="component" value="Unassembled WGS sequence"/>
</dbReference>
<proteinExistence type="predicted"/>
<keyword evidence="1" id="KW-1133">Transmembrane helix</keyword>
<keyword evidence="1" id="KW-0812">Transmembrane</keyword>
<evidence type="ECO:0000256" key="1">
    <source>
        <dbReference type="SAM" id="Phobius"/>
    </source>
</evidence>
<evidence type="ECO:0000313" key="2">
    <source>
        <dbReference type="EMBL" id="KKR39645.1"/>
    </source>
</evidence>
<dbReference type="EMBL" id="LBXZ01000016">
    <property type="protein sequence ID" value="KKR39645.1"/>
    <property type="molecule type" value="Genomic_DNA"/>
</dbReference>
<reference evidence="2 3" key="1">
    <citation type="journal article" date="2015" name="Nature">
        <title>rRNA introns, odd ribosomes, and small enigmatic genomes across a large radiation of phyla.</title>
        <authorList>
            <person name="Brown C.T."/>
            <person name="Hug L.A."/>
            <person name="Thomas B.C."/>
            <person name="Sharon I."/>
            <person name="Castelle C.J."/>
            <person name="Singh A."/>
            <person name="Wilkins M.J."/>
            <person name="Williams K.H."/>
            <person name="Banfield J.F."/>
        </authorList>
    </citation>
    <scope>NUCLEOTIDE SEQUENCE [LARGE SCALE GENOMIC DNA]</scope>
</reference>
<accession>A0A0G0SXW6</accession>
<evidence type="ECO:0000313" key="3">
    <source>
        <dbReference type="Proteomes" id="UP000034072"/>
    </source>
</evidence>
<protein>
    <submittedName>
        <fullName evidence="2">Uncharacterized protein</fullName>
    </submittedName>
</protein>
<organism evidence="2 3">
    <name type="scientific">Candidatus Yanofskybacteria bacterium GW2011_GWE2_40_11</name>
    <dbReference type="NCBI Taxonomy" id="1619033"/>
    <lineage>
        <taxon>Bacteria</taxon>
        <taxon>Candidatus Yanofskyibacteriota</taxon>
    </lineage>
</organism>
<feature type="transmembrane region" description="Helical" evidence="1">
    <location>
        <begin position="16"/>
        <end position="35"/>
    </location>
</feature>
<gene>
    <name evidence="2" type="ORF">UT75_C0016G0003</name>
</gene>
<keyword evidence="1" id="KW-0472">Membrane</keyword>